<dbReference type="Proteomes" id="UP000321408">
    <property type="component" value="Chromosome"/>
</dbReference>
<proteinExistence type="predicted"/>
<dbReference type="Gene3D" id="1.10.10.10">
    <property type="entry name" value="Winged helix-like DNA-binding domain superfamily/Winged helix DNA-binding domain"/>
    <property type="match status" value="1"/>
</dbReference>
<reference evidence="5 6" key="1">
    <citation type="journal article" date="2020" name="Nature">
        <title>Isolation of an archaeon at the prokaryote-eukaryote interface.</title>
        <authorList>
            <person name="Imachi H."/>
            <person name="Nobu M.K."/>
            <person name="Nakahara N."/>
            <person name="Morono Y."/>
            <person name="Ogawara M."/>
            <person name="Takaki Y."/>
            <person name="Takano Y."/>
            <person name="Uematsu K."/>
            <person name="Ikuta T."/>
            <person name="Ito M."/>
            <person name="Matsui Y."/>
            <person name="Miyazaki M."/>
            <person name="Murata K."/>
            <person name="Saito Y."/>
            <person name="Sakai S."/>
            <person name="Song C."/>
            <person name="Tasumi E."/>
            <person name="Yamanaka Y."/>
            <person name="Yamaguchi T."/>
            <person name="Kamagata Y."/>
            <person name="Tamaki H."/>
            <person name="Takai K."/>
        </authorList>
    </citation>
    <scope>NUCLEOTIDE SEQUENCE [LARGE SCALE GENOMIC DNA]</scope>
    <source>
        <strain evidence="5 6">MK-D1</strain>
    </source>
</reference>
<dbReference type="InterPro" id="IPR019887">
    <property type="entry name" value="Tscrpt_reg_AsnC/Lrp_C"/>
</dbReference>
<dbReference type="KEGG" id="psyt:DSAG12_01144"/>
<dbReference type="Gene3D" id="3.30.70.920">
    <property type="match status" value="1"/>
</dbReference>
<sequence>MGKKEVMNNISNGTNHKAFLDEIDKKILTLIQEDGKASLRTISKTIGSSISTVKNHLDRLNEIEVIKRTIAVVDCCKIGYTEMILISIRVNSSVGIQEILDHLEEIEQINAIYQVSGNYPIFCFAKCVEKEDQINLLEDIKKTKGIDEAVTQIVLKRVKEDMRVKIP</sequence>
<gene>
    <name evidence="5" type="ORF">DSAG12_01144</name>
</gene>
<dbReference type="PRINTS" id="PR00033">
    <property type="entry name" value="HTHASNC"/>
</dbReference>
<accession>A0A5B9D822</accession>
<dbReference type="AlphaFoldDB" id="A0A5B9D822"/>
<dbReference type="GO" id="GO:0005829">
    <property type="term" value="C:cytosol"/>
    <property type="evidence" value="ECO:0007669"/>
    <property type="project" value="TreeGrafter"/>
</dbReference>
<dbReference type="Pfam" id="PF01037">
    <property type="entry name" value="AsnC_trans_reg"/>
    <property type="match status" value="1"/>
</dbReference>
<dbReference type="GO" id="GO:0043565">
    <property type="term" value="F:sequence-specific DNA binding"/>
    <property type="evidence" value="ECO:0007669"/>
    <property type="project" value="InterPro"/>
</dbReference>
<dbReference type="SMART" id="SM00344">
    <property type="entry name" value="HTH_ASNC"/>
    <property type="match status" value="1"/>
</dbReference>
<keyword evidence="1" id="KW-0805">Transcription regulation</keyword>
<dbReference type="PANTHER" id="PTHR30154">
    <property type="entry name" value="LEUCINE-RESPONSIVE REGULATORY PROTEIN"/>
    <property type="match status" value="1"/>
</dbReference>
<feature type="domain" description="HTH asnC-type" evidence="4">
    <location>
        <begin position="20"/>
        <end position="81"/>
    </location>
</feature>
<evidence type="ECO:0000313" key="6">
    <source>
        <dbReference type="Proteomes" id="UP000321408"/>
    </source>
</evidence>
<evidence type="ECO:0000259" key="4">
    <source>
        <dbReference type="PROSITE" id="PS50956"/>
    </source>
</evidence>
<protein>
    <submittedName>
        <fullName evidence="5">Lrp/AsnC family transcriptional regulator</fullName>
    </submittedName>
</protein>
<dbReference type="Pfam" id="PF13412">
    <property type="entry name" value="HTH_24"/>
    <property type="match status" value="1"/>
</dbReference>
<organism evidence="5 6">
    <name type="scientific">Promethearchaeum syntrophicum</name>
    <dbReference type="NCBI Taxonomy" id="2594042"/>
    <lineage>
        <taxon>Archaea</taxon>
        <taxon>Promethearchaeati</taxon>
        <taxon>Promethearchaeota</taxon>
        <taxon>Promethearchaeia</taxon>
        <taxon>Promethearchaeales</taxon>
        <taxon>Promethearchaeaceae</taxon>
        <taxon>Promethearchaeum</taxon>
    </lineage>
</organism>
<dbReference type="SUPFAM" id="SSF46785">
    <property type="entry name" value="Winged helix' DNA-binding domain"/>
    <property type="match status" value="1"/>
</dbReference>
<dbReference type="PROSITE" id="PS50956">
    <property type="entry name" value="HTH_ASNC_2"/>
    <property type="match status" value="1"/>
</dbReference>
<evidence type="ECO:0000256" key="3">
    <source>
        <dbReference type="ARBA" id="ARBA00023163"/>
    </source>
</evidence>
<dbReference type="InterPro" id="IPR019888">
    <property type="entry name" value="Tscrpt_reg_AsnC-like"/>
</dbReference>
<keyword evidence="3" id="KW-0804">Transcription</keyword>
<dbReference type="GO" id="GO:0043200">
    <property type="term" value="P:response to amino acid"/>
    <property type="evidence" value="ECO:0007669"/>
    <property type="project" value="TreeGrafter"/>
</dbReference>
<evidence type="ECO:0000313" key="5">
    <source>
        <dbReference type="EMBL" id="QEE15319.1"/>
    </source>
</evidence>
<evidence type="ECO:0000256" key="2">
    <source>
        <dbReference type="ARBA" id="ARBA00023125"/>
    </source>
</evidence>
<dbReference type="InterPro" id="IPR036388">
    <property type="entry name" value="WH-like_DNA-bd_sf"/>
</dbReference>
<dbReference type="EMBL" id="CP042905">
    <property type="protein sequence ID" value="QEE15319.1"/>
    <property type="molecule type" value="Genomic_DNA"/>
</dbReference>
<reference evidence="5 6" key="2">
    <citation type="journal article" date="2024" name="Int. J. Syst. Evol. Microbiol.">
        <title>Promethearchaeum syntrophicum gen. nov., sp. nov., an anaerobic, obligately syntrophic archaeon, the first isolate of the lineage 'Asgard' archaea, and proposal of the new archaeal phylum Promethearchaeota phyl. nov. and kingdom Promethearchaeati regn. nov.</title>
        <authorList>
            <person name="Imachi H."/>
            <person name="Nobu M.K."/>
            <person name="Kato S."/>
            <person name="Takaki Y."/>
            <person name="Miyazaki M."/>
            <person name="Miyata M."/>
            <person name="Ogawara M."/>
            <person name="Saito Y."/>
            <person name="Sakai S."/>
            <person name="Tahara Y.O."/>
            <person name="Takano Y."/>
            <person name="Tasumi E."/>
            <person name="Uematsu K."/>
            <person name="Yoshimura T."/>
            <person name="Itoh T."/>
            <person name="Ohkuma M."/>
            <person name="Takai K."/>
        </authorList>
    </citation>
    <scope>NUCLEOTIDE SEQUENCE [LARGE SCALE GENOMIC DNA]</scope>
    <source>
        <strain evidence="5 6">MK-D1</strain>
    </source>
</reference>
<dbReference type="GeneID" id="41329141"/>
<dbReference type="InterPro" id="IPR000485">
    <property type="entry name" value="AsnC-type_HTH_dom"/>
</dbReference>
<name>A0A5B9D822_9ARCH</name>
<evidence type="ECO:0000256" key="1">
    <source>
        <dbReference type="ARBA" id="ARBA00023015"/>
    </source>
</evidence>
<dbReference type="SUPFAM" id="SSF54909">
    <property type="entry name" value="Dimeric alpha+beta barrel"/>
    <property type="match status" value="1"/>
</dbReference>
<dbReference type="InterPro" id="IPR011008">
    <property type="entry name" value="Dimeric_a/b-barrel"/>
</dbReference>
<dbReference type="InterPro" id="IPR036390">
    <property type="entry name" value="WH_DNA-bd_sf"/>
</dbReference>
<dbReference type="RefSeq" id="WP_162306585.1">
    <property type="nucleotide sequence ID" value="NZ_CP042905.2"/>
</dbReference>
<dbReference type="PANTHER" id="PTHR30154:SF34">
    <property type="entry name" value="TRANSCRIPTIONAL REGULATOR AZLB"/>
    <property type="match status" value="1"/>
</dbReference>
<keyword evidence="6" id="KW-1185">Reference proteome</keyword>
<keyword evidence="2" id="KW-0238">DNA-binding</keyword>